<dbReference type="PANTHER" id="PTHR38537:SF8">
    <property type="entry name" value="FILAMIN-A"/>
    <property type="match status" value="1"/>
</dbReference>
<dbReference type="FunFam" id="2.60.40.10:FF:000140">
    <property type="entry name" value="FiLamiN (Actin binding protein) homolog"/>
    <property type="match status" value="1"/>
</dbReference>
<dbReference type="EMBL" id="CAJOAY010027817">
    <property type="protein sequence ID" value="CAF4401491.1"/>
    <property type="molecule type" value="Genomic_DNA"/>
</dbReference>
<dbReference type="Proteomes" id="UP000663881">
    <property type="component" value="Unassembled WGS sequence"/>
</dbReference>
<dbReference type="PANTHER" id="PTHR38537">
    <property type="entry name" value="JITTERBUG, ISOFORM N"/>
    <property type="match status" value="1"/>
</dbReference>
<dbReference type="InterPro" id="IPR001298">
    <property type="entry name" value="Filamin/ABP280_rpt"/>
</dbReference>
<dbReference type="SUPFAM" id="SSF81296">
    <property type="entry name" value="E set domains"/>
    <property type="match status" value="1"/>
</dbReference>
<evidence type="ECO:0008006" key="7">
    <source>
        <dbReference type="Google" id="ProtNLM"/>
    </source>
</evidence>
<evidence type="ECO:0000313" key="5">
    <source>
        <dbReference type="EMBL" id="CAF4401491.1"/>
    </source>
</evidence>
<accession>A0A820P4Z5</accession>
<evidence type="ECO:0000256" key="3">
    <source>
        <dbReference type="PROSITE-ProRule" id="PRU00087"/>
    </source>
</evidence>
<evidence type="ECO:0000313" key="4">
    <source>
        <dbReference type="EMBL" id="CAF4399017.1"/>
    </source>
</evidence>
<protein>
    <recommendedName>
        <fullName evidence="7">Filamin</fullName>
    </recommendedName>
</protein>
<gene>
    <name evidence="4" type="ORF">OKA104_LOCUS51291</name>
    <name evidence="5" type="ORF">OKA104_LOCUS51424</name>
</gene>
<feature type="non-terminal residue" evidence="4">
    <location>
        <position position="1"/>
    </location>
</feature>
<evidence type="ECO:0000256" key="2">
    <source>
        <dbReference type="ARBA" id="ARBA00022737"/>
    </source>
</evidence>
<dbReference type="PROSITE" id="PS50194">
    <property type="entry name" value="FILAMIN_REPEAT"/>
    <property type="match status" value="1"/>
</dbReference>
<comment type="similarity">
    <text evidence="1">Belongs to the filamin family.</text>
</comment>
<feature type="repeat" description="Filamin" evidence="3">
    <location>
        <begin position="16"/>
        <end position="100"/>
    </location>
</feature>
<sequence>GQHIKNSPFRIHVGSSEIGDASKVKVFGHGLQEGYAYQTNDFTVVTRDAGYGGLSLSIEGPSKADIECHDNEDGSCLVTYKPTEPGLYIVNVKFADRHVP</sequence>
<dbReference type="GO" id="GO:0030036">
    <property type="term" value="P:actin cytoskeleton organization"/>
    <property type="evidence" value="ECO:0007669"/>
    <property type="project" value="InterPro"/>
</dbReference>
<evidence type="ECO:0000313" key="6">
    <source>
        <dbReference type="Proteomes" id="UP000663881"/>
    </source>
</evidence>
<dbReference type="SMART" id="SM00557">
    <property type="entry name" value="IG_FLMN"/>
    <property type="match status" value="1"/>
</dbReference>
<dbReference type="AlphaFoldDB" id="A0A820P4Z5"/>
<evidence type="ECO:0000256" key="1">
    <source>
        <dbReference type="ARBA" id="ARBA00009238"/>
    </source>
</evidence>
<dbReference type="EMBL" id="CAJOAY010027495">
    <property type="protein sequence ID" value="CAF4399017.1"/>
    <property type="molecule type" value="Genomic_DNA"/>
</dbReference>
<dbReference type="InterPro" id="IPR017868">
    <property type="entry name" value="Filamin/ABP280_repeat-like"/>
</dbReference>
<dbReference type="Pfam" id="PF00630">
    <property type="entry name" value="Filamin"/>
    <property type="match status" value="1"/>
</dbReference>
<keyword evidence="2" id="KW-0677">Repeat</keyword>
<dbReference type="InterPro" id="IPR013783">
    <property type="entry name" value="Ig-like_fold"/>
</dbReference>
<name>A0A820P4Z5_9BILA</name>
<dbReference type="Gene3D" id="2.60.40.10">
    <property type="entry name" value="Immunoglobulins"/>
    <property type="match status" value="2"/>
</dbReference>
<dbReference type="GO" id="GO:0051015">
    <property type="term" value="F:actin filament binding"/>
    <property type="evidence" value="ECO:0007669"/>
    <property type="project" value="InterPro"/>
</dbReference>
<feature type="non-terminal residue" evidence="4">
    <location>
        <position position="100"/>
    </location>
</feature>
<proteinExistence type="inferred from homology"/>
<organism evidence="4 6">
    <name type="scientific">Adineta steineri</name>
    <dbReference type="NCBI Taxonomy" id="433720"/>
    <lineage>
        <taxon>Eukaryota</taxon>
        <taxon>Metazoa</taxon>
        <taxon>Spiralia</taxon>
        <taxon>Gnathifera</taxon>
        <taxon>Rotifera</taxon>
        <taxon>Eurotatoria</taxon>
        <taxon>Bdelloidea</taxon>
        <taxon>Adinetida</taxon>
        <taxon>Adinetidae</taxon>
        <taxon>Adineta</taxon>
    </lineage>
</organism>
<reference evidence="4" key="1">
    <citation type="submission" date="2021-02" db="EMBL/GenBank/DDBJ databases">
        <authorList>
            <person name="Nowell W R."/>
        </authorList>
    </citation>
    <scope>NUCLEOTIDE SEQUENCE</scope>
</reference>
<dbReference type="InterPro" id="IPR044801">
    <property type="entry name" value="Filamin"/>
</dbReference>
<comment type="caution">
    <text evidence="4">The sequence shown here is derived from an EMBL/GenBank/DDBJ whole genome shotgun (WGS) entry which is preliminary data.</text>
</comment>
<dbReference type="InterPro" id="IPR014756">
    <property type="entry name" value="Ig_E-set"/>
</dbReference>